<reference evidence="1" key="2">
    <citation type="journal article" date="2015" name="Fish Shellfish Immunol.">
        <title>Early steps in the European eel (Anguilla anguilla)-Vibrio vulnificus interaction in the gills: Role of the RtxA13 toxin.</title>
        <authorList>
            <person name="Callol A."/>
            <person name="Pajuelo D."/>
            <person name="Ebbesson L."/>
            <person name="Teles M."/>
            <person name="MacKenzie S."/>
            <person name="Amaro C."/>
        </authorList>
    </citation>
    <scope>NUCLEOTIDE SEQUENCE</scope>
</reference>
<protein>
    <submittedName>
        <fullName evidence="1">Uncharacterized protein</fullName>
    </submittedName>
</protein>
<sequence length="53" mass="5979">MNIHQSGPGLECSVLKQQKWCEMKCVCCPGSGVGTPQWKRCLRFIISYTGFEL</sequence>
<organism evidence="1">
    <name type="scientific">Anguilla anguilla</name>
    <name type="common">European freshwater eel</name>
    <name type="synonym">Muraena anguilla</name>
    <dbReference type="NCBI Taxonomy" id="7936"/>
    <lineage>
        <taxon>Eukaryota</taxon>
        <taxon>Metazoa</taxon>
        <taxon>Chordata</taxon>
        <taxon>Craniata</taxon>
        <taxon>Vertebrata</taxon>
        <taxon>Euteleostomi</taxon>
        <taxon>Actinopterygii</taxon>
        <taxon>Neopterygii</taxon>
        <taxon>Teleostei</taxon>
        <taxon>Anguilliformes</taxon>
        <taxon>Anguillidae</taxon>
        <taxon>Anguilla</taxon>
    </lineage>
</organism>
<reference evidence="1" key="1">
    <citation type="submission" date="2014-11" db="EMBL/GenBank/DDBJ databases">
        <authorList>
            <person name="Amaro Gonzalez C."/>
        </authorList>
    </citation>
    <scope>NUCLEOTIDE SEQUENCE</scope>
</reference>
<dbReference type="AlphaFoldDB" id="A0A0E9XB72"/>
<name>A0A0E9XB72_ANGAN</name>
<proteinExistence type="predicted"/>
<dbReference type="EMBL" id="GBXM01009649">
    <property type="protein sequence ID" value="JAH98928.1"/>
    <property type="molecule type" value="Transcribed_RNA"/>
</dbReference>
<accession>A0A0E9XB72</accession>
<evidence type="ECO:0000313" key="1">
    <source>
        <dbReference type="EMBL" id="JAH98928.1"/>
    </source>
</evidence>